<protein>
    <submittedName>
        <fullName evidence="2">Uncharacterized protein</fullName>
    </submittedName>
</protein>
<gene>
    <name evidence="2" type="ORF">QGN17_20755</name>
</gene>
<accession>A0ABT6N7V6</accession>
<evidence type="ECO:0000313" key="3">
    <source>
        <dbReference type="Proteomes" id="UP001160625"/>
    </source>
</evidence>
<proteinExistence type="predicted"/>
<evidence type="ECO:0000313" key="2">
    <source>
        <dbReference type="EMBL" id="MDH7641178.1"/>
    </source>
</evidence>
<evidence type="ECO:0000256" key="1">
    <source>
        <dbReference type="SAM" id="MobiDB-lite"/>
    </source>
</evidence>
<dbReference type="RefSeq" id="WP_281046517.1">
    <property type="nucleotide sequence ID" value="NZ_JARYGZ010000007.1"/>
</dbReference>
<feature type="region of interest" description="Disordered" evidence="1">
    <location>
        <begin position="1"/>
        <end position="26"/>
    </location>
</feature>
<sequence>MLSRFFTRFRTPASQPAPTPQASSEALSDLKNLVADRAAAARTLADARSRDAWRELRDARTAQLRDEIARRAANTIH</sequence>
<name>A0ABT6N7V6_9SPHN</name>
<dbReference type="Proteomes" id="UP001160625">
    <property type="component" value="Unassembled WGS sequence"/>
</dbReference>
<feature type="compositionally biased region" description="Low complexity" evidence="1">
    <location>
        <begin position="11"/>
        <end position="24"/>
    </location>
</feature>
<comment type="caution">
    <text evidence="2">The sequence shown here is derived from an EMBL/GenBank/DDBJ whole genome shotgun (WGS) entry which is preliminary data.</text>
</comment>
<organism evidence="2 3">
    <name type="scientific">Sphingomonas oryzagri</name>
    <dbReference type="NCBI Taxonomy" id="3042314"/>
    <lineage>
        <taxon>Bacteria</taxon>
        <taxon>Pseudomonadati</taxon>
        <taxon>Pseudomonadota</taxon>
        <taxon>Alphaproteobacteria</taxon>
        <taxon>Sphingomonadales</taxon>
        <taxon>Sphingomonadaceae</taxon>
        <taxon>Sphingomonas</taxon>
    </lineage>
</organism>
<keyword evidence="3" id="KW-1185">Reference proteome</keyword>
<reference evidence="2" key="1">
    <citation type="submission" date="2023-04" db="EMBL/GenBank/DDBJ databases">
        <title>Sphingomonas sp. MAHUQ-71 isolated from rice field.</title>
        <authorList>
            <person name="Huq M.A."/>
        </authorList>
    </citation>
    <scope>NUCLEOTIDE SEQUENCE</scope>
    <source>
        <strain evidence="2">MAHUQ-71</strain>
    </source>
</reference>
<dbReference type="EMBL" id="JARYGZ010000007">
    <property type="protein sequence ID" value="MDH7641178.1"/>
    <property type="molecule type" value="Genomic_DNA"/>
</dbReference>